<organism evidence="2 3">
    <name type="scientific">Fibrisoma montanum</name>
    <dbReference type="NCBI Taxonomy" id="2305895"/>
    <lineage>
        <taxon>Bacteria</taxon>
        <taxon>Pseudomonadati</taxon>
        <taxon>Bacteroidota</taxon>
        <taxon>Cytophagia</taxon>
        <taxon>Cytophagales</taxon>
        <taxon>Spirosomataceae</taxon>
        <taxon>Fibrisoma</taxon>
    </lineage>
</organism>
<gene>
    <name evidence="2" type="ORF">DYU11_15545</name>
</gene>
<feature type="region of interest" description="Disordered" evidence="1">
    <location>
        <begin position="1"/>
        <end position="88"/>
    </location>
</feature>
<name>A0A418M8L3_9BACT</name>
<dbReference type="EMBL" id="QXED01000004">
    <property type="protein sequence ID" value="RIV22428.1"/>
    <property type="molecule type" value="Genomic_DNA"/>
</dbReference>
<keyword evidence="3" id="KW-1185">Reference proteome</keyword>
<dbReference type="AlphaFoldDB" id="A0A418M8L3"/>
<evidence type="ECO:0000256" key="1">
    <source>
        <dbReference type="SAM" id="MobiDB-lite"/>
    </source>
</evidence>
<dbReference type="Proteomes" id="UP000283523">
    <property type="component" value="Unassembled WGS sequence"/>
</dbReference>
<sequence length="88" mass="9418">MEQVTFANVVTSNHQHMRNSQQNSRSGASQASTVSPNTEGDDYSQNTKSRRPGSTGTAPGGAKPESQETTEHTAGGTTSDRPRRIDNQ</sequence>
<evidence type="ECO:0000313" key="2">
    <source>
        <dbReference type="EMBL" id="RIV22428.1"/>
    </source>
</evidence>
<evidence type="ECO:0000313" key="3">
    <source>
        <dbReference type="Proteomes" id="UP000283523"/>
    </source>
</evidence>
<feature type="compositionally biased region" description="Polar residues" evidence="1">
    <location>
        <begin position="1"/>
        <end position="57"/>
    </location>
</feature>
<protein>
    <submittedName>
        <fullName evidence="2">Uncharacterized protein</fullName>
    </submittedName>
</protein>
<comment type="caution">
    <text evidence="2">The sequence shown here is derived from an EMBL/GenBank/DDBJ whole genome shotgun (WGS) entry which is preliminary data.</text>
</comment>
<accession>A0A418M8L3</accession>
<reference evidence="2 3" key="1">
    <citation type="submission" date="2018-08" db="EMBL/GenBank/DDBJ databases">
        <title>Fibrisoma montanum sp. nov., isolated from Danxia mountain soil.</title>
        <authorList>
            <person name="Huang Y."/>
        </authorList>
    </citation>
    <scope>NUCLEOTIDE SEQUENCE [LARGE SCALE GENOMIC DNA]</scope>
    <source>
        <strain evidence="2 3">HYT19</strain>
    </source>
</reference>
<proteinExistence type="predicted"/>